<evidence type="ECO:0000259" key="2">
    <source>
        <dbReference type="PROSITE" id="PS51203"/>
    </source>
</evidence>
<organism evidence="3 4">
    <name type="scientific">Trichomonas vaginalis (strain ATCC PRA-98 / G3)</name>
    <dbReference type="NCBI Taxonomy" id="412133"/>
    <lineage>
        <taxon>Eukaryota</taxon>
        <taxon>Metamonada</taxon>
        <taxon>Parabasalia</taxon>
        <taxon>Trichomonadida</taxon>
        <taxon>Trichomonadidae</taxon>
        <taxon>Trichomonas</taxon>
    </lineage>
</organism>
<dbReference type="Pfam" id="PF05002">
    <property type="entry name" value="SGS"/>
    <property type="match status" value="1"/>
</dbReference>
<dbReference type="STRING" id="5722.A2FFQ2"/>
<dbReference type="Gene3D" id="2.60.40.790">
    <property type="match status" value="1"/>
</dbReference>
<dbReference type="GO" id="GO:0051087">
    <property type="term" value="F:protein-folding chaperone binding"/>
    <property type="evidence" value="ECO:0007669"/>
    <property type="project" value="InterPro"/>
</dbReference>
<evidence type="ECO:0000313" key="3">
    <source>
        <dbReference type="EMBL" id="EAX96277.1"/>
    </source>
</evidence>
<reference evidence="3" key="2">
    <citation type="journal article" date="2007" name="Science">
        <title>Draft genome sequence of the sexually transmitted pathogen Trichomonas vaginalis.</title>
        <authorList>
            <person name="Carlton J.M."/>
            <person name="Hirt R.P."/>
            <person name="Silva J.C."/>
            <person name="Delcher A.L."/>
            <person name="Schatz M."/>
            <person name="Zhao Q."/>
            <person name="Wortman J.R."/>
            <person name="Bidwell S.L."/>
            <person name="Alsmark U.C.M."/>
            <person name="Besteiro S."/>
            <person name="Sicheritz-Ponten T."/>
            <person name="Noel C.J."/>
            <person name="Dacks J.B."/>
            <person name="Foster P.G."/>
            <person name="Simillion C."/>
            <person name="Van de Peer Y."/>
            <person name="Miranda-Saavedra D."/>
            <person name="Barton G.J."/>
            <person name="Westrop G.D."/>
            <person name="Mueller S."/>
            <person name="Dessi D."/>
            <person name="Fiori P.L."/>
            <person name="Ren Q."/>
            <person name="Paulsen I."/>
            <person name="Zhang H."/>
            <person name="Bastida-Corcuera F.D."/>
            <person name="Simoes-Barbosa A."/>
            <person name="Brown M.T."/>
            <person name="Hayes R.D."/>
            <person name="Mukherjee M."/>
            <person name="Okumura C.Y."/>
            <person name="Schneider R."/>
            <person name="Smith A.J."/>
            <person name="Vanacova S."/>
            <person name="Villalvazo M."/>
            <person name="Haas B.J."/>
            <person name="Pertea M."/>
            <person name="Feldblyum T.V."/>
            <person name="Utterback T.R."/>
            <person name="Shu C.L."/>
            <person name="Osoegawa K."/>
            <person name="de Jong P.J."/>
            <person name="Hrdy I."/>
            <person name="Horvathova L."/>
            <person name="Zubacova Z."/>
            <person name="Dolezal P."/>
            <person name="Malik S.B."/>
            <person name="Logsdon J.M. Jr."/>
            <person name="Henze K."/>
            <person name="Gupta A."/>
            <person name="Wang C.C."/>
            <person name="Dunne R.L."/>
            <person name="Upcroft J.A."/>
            <person name="Upcroft P."/>
            <person name="White O."/>
            <person name="Salzberg S.L."/>
            <person name="Tang P."/>
            <person name="Chiu C.-H."/>
            <person name="Lee Y.-S."/>
            <person name="Embley T.M."/>
            <person name="Coombs G.H."/>
            <person name="Mottram J.C."/>
            <person name="Tachezy J."/>
            <person name="Fraser-Liggett C.M."/>
            <person name="Johnson P.J."/>
        </authorList>
    </citation>
    <scope>NUCLEOTIDE SEQUENCE [LARGE SCALE GENOMIC DNA]</scope>
    <source>
        <strain evidence="3">G3</strain>
    </source>
</reference>
<dbReference type="SUPFAM" id="SSF49764">
    <property type="entry name" value="HSP20-like chaperones"/>
    <property type="match status" value="1"/>
</dbReference>
<feature type="domain" description="SGS" evidence="1">
    <location>
        <begin position="93"/>
        <end position="171"/>
    </location>
</feature>
<proteinExistence type="predicted"/>
<name>A2FFQ2_TRIV3</name>
<dbReference type="VEuPathDB" id="TrichDB:TVAGG3_0489560"/>
<gene>
    <name evidence="3" type="ORF">TVAG_324510</name>
</gene>
<dbReference type="AlphaFoldDB" id="A2FFQ2"/>
<evidence type="ECO:0000259" key="1">
    <source>
        <dbReference type="PROSITE" id="PS51048"/>
    </source>
</evidence>
<dbReference type="EMBL" id="DS113766">
    <property type="protein sequence ID" value="EAX96277.1"/>
    <property type="molecule type" value="Genomic_DNA"/>
</dbReference>
<dbReference type="PANTHER" id="PTHR45862">
    <property type="entry name" value="PROTEIN SGT1 HOMOLOG"/>
    <property type="match status" value="1"/>
</dbReference>
<evidence type="ECO:0000313" key="4">
    <source>
        <dbReference type="Proteomes" id="UP000001542"/>
    </source>
</evidence>
<dbReference type="KEGG" id="tva:4754047"/>
<dbReference type="InParanoid" id="A2FFQ2"/>
<dbReference type="CDD" id="cd06466">
    <property type="entry name" value="p23_CS_SGT1_like"/>
    <property type="match status" value="1"/>
</dbReference>
<dbReference type="PROSITE" id="PS51203">
    <property type="entry name" value="CS"/>
    <property type="match status" value="1"/>
</dbReference>
<keyword evidence="4" id="KW-1185">Reference proteome</keyword>
<accession>A2FFQ2</accession>
<reference evidence="3" key="1">
    <citation type="submission" date="2006-10" db="EMBL/GenBank/DDBJ databases">
        <authorList>
            <person name="Amadeo P."/>
            <person name="Zhao Q."/>
            <person name="Wortman J."/>
            <person name="Fraser-Liggett C."/>
            <person name="Carlton J."/>
        </authorList>
    </citation>
    <scope>NUCLEOTIDE SEQUENCE</scope>
    <source>
        <strain evidence="3">G3</strain>
    </source>
</reference>
<dbReference type="Pfam" id="PF04969">
    <property type="entry name" value="CS"/>
    <property type="match status" value="1"/>
</dbReference>
<dbReference type="InterPro" id="IPR007052">
    <property type="entry name" value="CS_dom"/>
</dbReference>
<protein>
    <submittedName>
        <fullName evidence="3">SGS domain containing protein</fullName>
    </submittedName>
</protein>
<dbReference type="eggNOG" id="KOG1309">
    <property type="taxonomic scope" value="Eukaryota"/>
</dbReference>
<sequence>MTDFPLRNDSFQTIKSAAVTVYKGGKNVELVDVIANEKQVAVKLTVDGQEYVKSWEFFKEIKPDSKKIDNGSKKIEISFEKQVTENWPQAEAKGETLKPLYQKWQKVDVEEEEEKHEKDFGEFLQGIYANATDEQKRAIMKSYYESHGTVLSCDWNDVGSRTVEPVNNDKK</sequence>
<dbReference type="Proteomes" id="UP000001542">
    <property type="component" value="Unassembled WGS sequence"/>
</dbReference>
<dbReference type="FunFam" id="2.60.40.790:FF:000133">
    <property type="match status" value="1"/>
</dbReference>
<dbReference type="InterPro" id="IPR008978">
    <property type="entry name" value="HSP20-like_chaperone"/>
</dbReference>
<dbReference type="InterPro" id="IPR044563">
    <property type="entry name" value="Sgt1-like"/>
</dbReference>
<dbReference type="OrthoDB" id="1898560at2759"/>
<dbReference type="PROSITE" id="PS51048">
    <property type="entry name" value="SGS"/>
    <property type="match status" value="1"/>
</dbReference>
<dbReference type="InterPro" id="IPR007699">
    <property type="entry name" value="SGS_dom"/>
</dbReference>
<dbReference type="RefSeq" id="XP_001309207.1">
    <property type="nucleotide sequence ID" value="XM_001309206.1"/>
</dbReference>
<dbReference type="SMR" id="A2FFQ2"/>
<dbReference type="VEuPathDB" id="TrichDB:TVAG_324510"/>
<feature type="domain" description="CS" evidence="2">
    <location>
        <begin position="3"/>
        <end position="91"/>
    </location>
</feature>